<reference evidence="2 3" key="1">
    <citation type="submission" date="2019-06" db="EMBL/GenBank/DDBJ databases">
        <title>Whole genome shotgun sequence of Acetobacter peroxydans NBRC 13755.</title>
        <authorList>
            <person name="Hosoyama A."/>
            <person name="Uohara A."/>
            <person name="Ohji S."/>
            <person name="Ichikawa N."/>
        </authorList>
    </citation>
    <scope>NUCLEOTIDE SEQUENCE [LARGE SCALE GENOMIC DNA]</scope>
    <source>
        <strain evidence="2 3">NBRC 13755</strain>
    </source>
</reference>
<comment type="caution">
    <text evidence="2">The sequence shown here is derived from an EMBL/GenBank/DDBJ whole genome shotgun (WGS) entry which is preliminary data.</text>
</comment>
<dbReference type="Proteomes" id="UP000317730">
    <property type="component" value="Unassembled WGS sequence"/>
</dbReference>
<organism evidence="2 3">
    <name type="scientific">Acetobacter peroxydans</name>
    <dbReference type="NCBI Taxonomy" id="104098"/>
    <lineage>
        <taxon>Bacteria</taxon>
        <taxon>Pseudomonadati</taxon>
        <taxon>Pseudomonadota</taxon>
        <taxon>Alphaproteobacteria</taxon>
        <taxon>Acetobacterales</taxon>
        <taxon>Acetobacteraceae</taxon>
        <taxon>Acetobacter</taxon>
    </lineage>
</organism>
<keyword evidence="3" id="KW-1185">Reference proteome</keyword>
<sequence length="154" mass="16401">MTRFFSFSAAALLSITPALAANATTAQPDAKPAPVARAAKATAPEHKSAYPTALFCGTWAMMAAADAIEVVANKAAGPAARLLLTLPPMYSRVVKQEHFSLTRLDGATWTASSPPLTLTFTLQSENTALLVINSTDGHKMELPLYRDETRTQNP</sequence>
<name>A0A4Y3TV50_9PROT</name>
<evidence type="ECO:0000313" key="3">
    <source>
        <dbReference type="Proteomes" id="UP000317730"/>
    </source>
</evidence>
<protein>
    <recommendedName>
        <fullName evidence="4">Lipocalin-like domain-containing protein</fullName>
    </recommendedName>
</protein>
<feature type="chain" id="PRO_5021302017" description="Lipocalin-like domain-containing protein" evidence="1">
    <location>
        <begin position="21"/>
        <end position="154"/>
    </location>
</feature>
<evidence type="ECO:0000313" key="2">
    <source>
        <dbReference type="EMBL" id="GEB85624.1"/>
    </source>
</evidence>
<feature type="signal peptide" evidence="1">
    <location>
        <begin position="1"/>
        <end position="20"/>
    </location>
</feature>
<evidence type="ECO:0008006" key="4">
    <source>
        <dbReference type="Google" id="ProtNLM"/>
    </source>
</evidence>
<dbReference type="RefSeq" id="WP_141376034.1">
    <property type="nucleotide sequence ID" value="NZ_BAPL01000005.1"/>
</dbReference>
<keyword evidence="1" id="KW-0732">Signal</keyword>
<accession>A0A4Y3TV50</accession>
<dbReference type="AlphaFoldDB" id="A0A4Y3TV50"/>
<proteinExistence type="predicted"/>
<dbReference type="OrthoDB" id="7225586at2"/>
<evidence type="ECO:0000256" key="1">
    <source>
        <dbReference type="SAM" id="SignalP"/>
    </source>
</evidence>
<gene>
    <name evidence="2" type="ORF">APE01nite_14210</name>
</gene>
<dbReference type="EMBL" id="BJMV01000006">
    <property type="protein sequence ID" value="GEB85624.1"/>
    <property type="molecule type" value="Genomic_DNA"/>
</dbReference>